<evidence type="ECO:0000313" key="2">
    <source>
        <dbReference type="EMBL" id="AIA34023.1"/>
    </source>
</evidence>
<dbReference type="GO" id="GO:0003676">
    <property type="term" value="F:nucleic acid binding"/>
    <property type="evidence" value="ECO:0007669"/>
    <property type="project" value="InterPro"/>
</dbReference>
<reference evidence="2 3" key="1">
    <citation type="submission" date="2013-04" db="EMBL/GenBank/DDBJ databases">
        <authorList>
            <person name="Lin L."/>
            <person name="Zeng Z."/>
            <person name="Xie J."/>
            <person name="Luo L."/>
            <person name="Yang Z."/>
            <person name="Liang W."/>
            <person name="Lin H."/>
            <person name="Dong C."/>
            <person name="Sun Y."/>
        </authorList>
    </citation>
    <scope>NUCLEOTIDE SEQUENCE [LARGE SCALE GENOMIC DNA]</scope>
    <source>
        <strain evidence="2 3">CQ-W70</strain>
    </source>
</reference>
<name>A0A059Y478_MYCBV</name>
<dbReference type="SUPFAM" id="SSF50249">
    <property type="entry name" value="Nucleic acid-binding proteins"/>
    <property type="match status" value="1"/>
</dbReference>
<keyword evidence="2" id="KW-0687">Ribonucleoprotein</keyword>
<dbReference type="InterPro" id="IPR012340">
    <property type="entry name" value="NA-bd_OB-fold"/>
</dbReference>
<dbReference type="PATRIC" id="fig|1316930.3.peg.457"/>
<dbReference type="RefSeq" id="WP_013456131.1">
    <property type="nucleotide sequence ID" value="NZ_CP005933.1"/>
</dbReference>
<dbReference type="Pfam" id="PF00575">
    <property type="entry name" value="S1"/>
    <property type="match status" value="1"/>
</dbReference>
<dbReference type="GO" id="GO:0005840">
    <property type="term" value="C:ribosome"/>
    <property type="evidence" value="ECO:0007669"/>
    <property type="project" value="UniProtKB-KW"/>
</dbReference>
<accession>A0A059Y478</accession>
<dbReference type="Gene3D" id="2.40.50.140">
    <property type="entry name" value="Nucleic acid-binding proteins"/>
    <property type="match status" value="1"/>
</dbReference>
<evidence type="ECO:0000259" key="1">
    <source>
        <dbReference type="PROSITE" id="PS50126"/>
    </source>
</evidence>
<sequence>MIKKGDVLNGLVKNINSHGIIVWSFNGMKFFVPSNLITDFTKSRLDNIFEINQKINFVVESIDLDMQTGIGNFKINHPLHSRTPFKNKIKPTKNGFKKLKDSVLKLISKS</sequence>
<organism evidence="2 3">
    <name type="scientific">Mycoplasmopsis bovis CQ-W70</name>
    <dbReference type="NCBI Taxonomy" id="1316930"/>
    <lineage>
        <taxon>Bacteria</taxon>
        <taxon>Bacillati</taxon>
        <taxon>Mycoplasmatota</taxon>
        <taxon>Mycoplasmoidales</taxon>
        <taxon>Metamycoplasmataceae</taxon>
        <taxon>Mycoplasmopsis</taxon>
    </lineage>
</organism>
<gene>
    <name evidence="2" type="ORF">K668_02225</name>
</gene>
<dbReference type="Proteomes" id="UP000027182">
    <property type="component" value="Chromosome"/>
</dbReference>
<keyword evidence="2" id="KW-0689">Ribosomal protein</keyword>
<proteinExistence type="predicted"/>
<dbReference type="KEGG" id="mbq:K668_02225"/>
<feature type="domain" description="S1 motif" evidence="1">
    <location>
        <begin position="5"/>
        <end position="78"/>
    </location>
</feature>
<dbReference type="HOGENOM" id="CLU_143459_0_0_14"/>
<dbReference type="AlphaFoldDB" id="A0A059Y478"/>
<protein>
    <submittedName>
        <fullName evidence="2">30S ribosomal protein</fullName>
    </submittedName>
</protein>
<dbReference type="InterPro" id="IPR003029">
    <property type="entry name" value="S1_domain"/>
</dbReference>
<dbReference type="PROSITE" id="PS50126">
    <property type="entry name" value="S1"/>
    <property type="match status" value="1"/>
</dbReference>
<dbReference type="GeneID" id="31507763"/>
<dbReference type="EMBL" id="CP005933">
    <property type="protein sequence ID" value="AIA34023.1"/>
    <property type="molecule type" value="Genomic_DNA"/>
</dbReference>
<evidence type="ECO:0000313" key="3">
    <source>
        <dbReference type="Proteomes" id="UP000027182"/>
    </source>
</evidence>